<evidence type="ECO:0000256" key="1">
    <source>
        <dbReference type="SAM" id="Coils"/>
    </source>
</evidence>
<feature type="coiled-coil region" evidence="1">
    <location>
        <begin position="321"/>
        <end position="366"/>
    </location>
</feature>
<proteinExistence type="predicted"/>
<evidence type="ECO:0008006" key="5">
    <source>
        <dbReference type="Google" id="ProtNLM"/>
    </source>
</evidence>
<keyword evidence="4" id="KW-1185">Reference proteome</keyword>
<dbReference type="EMBL" id="JAADJZ010000005">
    <property type="protein sequence ID" value="KAF2874891.1"/>
    <property type="molecule type" value="Genomic_DNA"/>
</dbReference>
<dbReference type="AlphaFoldDB" id="A0A7C8IE77"/>
<dbReference type="OrthoDB" id="3918393at2759"/>
<keyword evidence="1" id="KW-0175">Coiled coil</keyword>
<reference evidence="3 4" key="1">
    <citation type="submission" date="2020-01" db="EMBL/GenBank/DDBJ databases">
        <authorList>
            <consortium name="DOE Joint Genome Institute"/>
            <person name="Haridas S."/>
            <person name="Albert R."/>
            <person name="Binder M."/>
            <person name="Bloem J."/>
            <person name="Labutti K."/>
            <person name="Salamov A."/>
            <person name="Andreopoulos B."/>
            <person name="Baker S.E."/>
            <person name="Barry K."/>
            <person name="Bills G."/>
            <person name="Bluhm B.H."/>
            <person name="Cannon C."/>
            <person name="Castanera R."/>
            <person name="Culley D.E."/>
            <person name="Daum C."/>
            <person name="Ezra D."/>
            <person name="Gonzalez J.B."/>
            <person name="Henrissat B."/>
            <person name="Kuo A."/>
            <person name="Liang C."/>
            <person name="Lipzen A."/>
            <person name="Lutzoni F."/>
            <person name="Magnuson J."/>
            <person name="Mondo S."/>
            <person name="Nolan M."/>
            <person name="Ohm R."/>
            <person name="Pangilinan J."/>
            <person name="Park H.-J.H."/>
            <person name="Ramirez L."/>
            <person name="Alfaro M."/>
            <person name="Sun H."/>
            <person name="Tritt A."/>
            <person name="Yoshinaga Y."/>
            <person name="Zwiers L.-H.L."/>
            <person name="Turgeon B.G."/>
            <person name="Goodwin S.B."/>
            <person name="Spatafora J.W."/>
            <person name="Crous P.W."/>
            <person name="Grigoriev I.V."/>
        </authorList>
    </citation>
    <scope>NUCLEOTIDE SEQUENCE [LARGE SCALE GENOMIC DNA]</scope>
    <source>
        <strain evidence="3 4">CBS 611.86</strain>
    </source>
</reference>
<protein>
    <recommendedName>
        <fullName evidence="5">SWI5-dependent HO expression protein 3</fullName>
    </recommendedName>
</protein>
<organism evidence="3 4">
    <name type="scientific">Massariosphaeria phaeospora</name>
    <dbReference type="NCBI Taxonomy" id="100035"/>
    <lineage>
        <taxon>Eukaryota</taxon>
        <taxon>Fungi</taxon>
        <taxon>Dikarya</taxon>
        <taxon>Ascomycota</taxon>
        <taxon>Pezizomycotina</taxon>
        <taxon>Dothideomycetes</taxon>
        <taxon>Pleosporomycetidae</taxon>
        <taxon>Pleosporales</taxon>
        <taxon>Pleosporales incertae sedis</taxon>
        <taxon>Massariosphaeria</taxon>
    </lineage>
</organism>
<evidence type="ECO:0000256" key="2">
    <source>
        <dbReference type="SAM" id="MobiDB-lite"/>
    </source>
</evidence>
<feature type="compositionally biased region" description="Basic and acidic residues" evidence="2">
    <location>
        <begin position="69"/>
        <end position="84"/>
    </location>
</feature>
<comment type="caution">
    <text evidence="3">The sequence shown here is derived from an EMBL/GenBank/DDBJ whole genome shotgun (WGS) entry which is preliminary data.</text>
</comment>
<dbReference type="Proteomes" id="UP000481861">
    <property type="component" value="Unassembled WGS sequence"/>
</dbReference>
<evidence type="ECO:0000313" key="3">
    <source>
        <dbReference type="EMBL" id="KAF2874891.1"/>
    </source>
</evidence>
<feature type="coiled-coil region" evidence="1">
    <location>
        <begin position="138"/>
        <end position="165"/>
    </location>
</feature>
<accession>A0A7C8IE77</accession>
<feature type="region of interest" description="Disordered" evidence="2">
    <location>
        <begin position="1"/>
        <end position="99"/>
    </location>
</feature>
<name>A0A7C8IE77_9PLEO</name>
<evidence type="ECO:0000313" key="4">
    <source>
        <dbReference type="Proteomes" id="UP000481861"/>
    </source>
</evidence>
<gene>
    <name evidence="3" type="ORF">BDV95DRAFT_591658</name>
</gene>
<sequence>MFSFKKKANATTDKQARRAASAPFAQFWRRQPAASTSVSAAPHSKLENFNADSRTRQAAPVLPNLPFSGEHDMTDSGHSNDDTITKTPPPTRSAAMPSYTTPRNVSGPLSIISADANANRASPHVSAAVPQSKTSQYIDKITSENERLRRELAVERTAKDAAMEQLKASQVQEEKRQAEYQHLQVLADTNARAMDRKDRKLADLKAALDIETSRRKDAEQRAAVSNRMLGDTQSETNRELAKANDLKHLAETNADAARDGFKRITDGYKKQLKSMNEHLHELRQKRVDDADKIRRQAIISDQLQHEMVRMLRSENNMTSMMETYKQEHEKLVDDLVQEAERMRAALPQKEKEAEELIKALQETQSKMKWVMTQKKRQDEK</sequence>